<dbReference type="EMBL" id="CP026309">
    <property type="protein sequence ID" value="AUV82885.1"/>
    <property type="molecule type" value="Genomic_DNA"/>
</dbReference>
<dbReference type="InterPro" id="IPR015422">
    <property type="entry name" value="PyrdxlP-dep_Trfase_small"/>
</dbReference>
<evidence type="ECO:0000256" key="6">
    <source>
        <dbReference type="ARBA" id="ARBA00022898"/>
    </source>
</evidence>
<keyword evidence="6" id="KW-0663">Pyridoxal phosphate</keyword>
<dbReference type="Gene3D" id="3.90.1150.10">
    <property type="entry name" value="Aspartate Aminotransferase, domain 1"/>
    <property type="match status" value="1"/>
</dbReference>
<sequence>MTEQPIPLARRVAEADETMIRTMYDLAEQQSGDLVRLEIGEPDFDTPAHVIDAAARAARAGATHYTPNAGVPQLREAIAEKMERDHGLVTDPSEVVAAAGATEALFLTLLTTADVGDEVVIPTPAWPQYRLQVQLVGATPVEVPLSAAEGFDLDADRVIDAIGDETACVVLNSPSNPTSRVSDPEVVDGIVDAAAEHDAVVVLDEVYASLDYAGDGRSLAADRAADNVVVINACSKQYAMTGWRLGWLVAPVHLAAAAIKLHPGTSSCPSSLSQHGAVAALTGPQDDAEAMARAFRERRDYVLQRVEEIPALSCPTPEGGFYAFLDVRALDGTSFEVASRLLKSHGVVTVPGEGFGAGGEGFVRVSFASGMDELEAGFDRIARMVRDELA</sequence>
<dbReference type="CDD" id="cd00609">
    <property type="entry name" value="AAT_like"/>
    <property type="match status" value="1"/>
</dbReference>
<dbReference type="Pfam" id="PF00155">
    <property type="entry name" value="Aminotran_1_2"/>
    <property type="match status" value="1"/>
</dbReference>
<evidence type="ECO:0000256" key="3">
    <source>
        <dbReference type="ARBA" id="ARBA00011738"/>
    </source>
</evidence>
<dbReference type="Gene3D" id="3.40.640.10">
    <property type="entry name" value="Type I PLP-dependent aspartate aminotransferase-like (Major domain)"/>
    <property type="match status" value="1"/>
</dbReference>
<dbReference type="InterPro" id="IPR050596">
    <property type="entry name" value="AspAT/PAT-like"/>
</dbReference>
<protein>
    <submittedName>
        <fullName evidence="8">Aminotransferase class I/II</fullName>
    </submittedName>
</protein>
<feature type="domain" description="Aminotransferase class I/classII large" evidence="7">
    <location>
        <begin position="33"/>
        <end position="372"/>
    </location>
</feature>
<dbReference type="RefSeq" id="WP_103426574.1">
    <property type="nucleotide sequence ID" value="NZ_CP026309.1"/>
</dbReference>
<evidence type="ECO:0000256" key="1">
    <source>
        <dbReference type="ARBA" id="ARBA00001933"/>
    </source>
</evidence>
<keyword evidence="9" id="KW-1185">Reference proteome</keyword>
<dbReference type="InterPro" id="IPR015424">
    <property type="entry name" value="PyrdxlP-dep_Trfase"/>
</dbReference>
<dbReference type="GeneID" id="35593546"/>
<comment type="subunit">
    <text evidence="3">Homodimer.</text>
</comment>
<proteinExistence type="inferred from homology"/>
<evidence type="ECO:0000313" key="9">
    <source>
        <dbReference type="Proteomes" id="UP000236584"/>
    </source>
</evidence>
<dbReference type="OrthoDB" id="372018at2157"/>
<dbReference type="GO" id="GO:0006520">
    <property type="term" value="P:amino acid metabolic process"/>
    <property type="evidence" value="ECO:0007669"/>
    <property type="project" value="InterPro"/>
</dbReference>
<dbReference type="GO" id="GO:0008483">
    <property type="term" value="F:transaminase activity"/>
    <property type="evidence" value="ECO:0007669"/>
    <property type="project" value="UniProtKB-KW"/>
</dbReference>
<dbReference type="InterPro" id="IPR004839">
    <property type="entry name" value="Aminotransferase_I/II_large"/>
</dbReference>
<keyword evidence="4 8" id="KW-0032">Aminotransferase</keyword>
<organism evidence="8 9">
    <name type="scientific">Salinigranum rubrum</name>
    <dbReference type="NCBI Taxonomy" id="755307"/>
    <lineage>
        <taxon>Archaea</taxon>
        <taxon>Methanobacteriati</taxon>
        <taxon>Methanobacteriota</taxon>
        <taxon>Stenosarchaea group</taxon>
        <taxon>Halobacteria</taxon>
        <taxon>Halobacteriales</taxon>
        <taxon>Haloferacaceae</taxon>
        <taxon>Salinigranum</taxon>
    </lineage>
</organism>
<accession>A0A2I8VLW6</accession>
<evidence type="ECO:0000256" key="5">
    <source>
        <dbReference type="ARBA" id="ARBA00022679"/>
    </source>
</evidence>
<dbReference type="KEGG" id="srub:C2R22_15600"/>
<dbReference type="InterPro" id="IPR015421">
    <property type="entry name" value="PyrdxlP-dep_Trfase_major"/>
</dbReference>
<gene>
    <name evidence="8" type="ORF">C2R22_15600</name>
</gene>
<evidence type="ECO:0000256" key="4">
    <source>
        <dbReference type="ARBA" id="ARBA00022576"/>
    </source>
</evidence>
<evidence type="ECO:0000259" key="7">
    <source>
        <dbReference type="Pfam" id="PF00155"/>
    </source>
</evidence>
<dbReference type="SUPFAM" id="SSF53383">
    <property type="entry name" value="PLP-dependent transferases"/>
    <property type="match status" value="1"/>
</dbReference>
<evidence type="ECO:0000256" key="2">
    <source>
        <dbReference type="ARBA" id="ARBA00007441"/>
    </source>
</evidence>
<evidence type="ECO:0000313" key="8">
    <source>
        <dbReference type="EMBL" id="AUV82885.1"/>
    </source>
</evidence>
<comment type="cofactor">
    <cofactor evidence="1">
        <name>pyridoxal 5'-phosphate</name>
        <dbReference type="ChEBI" id="CHEBI:597326"/>
    </cofactor>
</comment>
<comment type="similarity">
    <text evidence="2">Belongs to the class-I pyridoxal-phosphate-dependent aminotransferase family.</text>
</comment>
<dbReference type="Proteomes" id="UP000236584">
    <property type="component" value="Chromosome"/>
</dbReference>
<keyword evidence="5 8" id="KW-0808">Transferase</keyword>
<dbReference type="PANTHER" id="PTHR46383">
    <property type="entry name" value="ASPARTATE AMINOTRANSFERASE"/>
    <property type="match status" value="1"/>
</dbReference>
<dbReference type="GO" id="GO:0030170">
    <property type="term" value="F:pyridoxal phosphate binding"/>
    <property type="evidence" value="ECO:0007669"/>
    <property type="project" value="InterPro"/>
</dbReference>
<dbReference type="AlphaFoldDB" id="A0A2I8VLW6"/>
<name>A0A2I8VLW6_9EURY</name>
<reference evidence="8 9" key="1">
    <citation type="submission" date="2018-01" db="EMBL/GenBank/DDBJ databases">
        <title>Complete genome sequence of Salinigranum rubrum GX10T, an extremely halophilic archaeon isolated from a marine solar saltern.</title>
        <authorList>
            <person name="Han S."/>
        </authorList>
    </citation>
    <scope>NUCLEOTIDE SEQUENCE [LARGE SCALE GENOMIC DNA]</scope>
    <source>
        <strain evidence="8 9">GX10</strain>
    </source>
</reference>